<evidence type="ECO:0000313" key="6">
    <source>
        <dbReference type="Proteomes" id="UP000229433"/>
    </source>
</evidence>
<keyword evidence="6" id="KW-1185">Reference proteome</keyword>
<dbReference type="OrthoDB" id="9775877at2"/>
<dbReference type="GO" id="GO:0005975">
    <property type="term" value="P:carbohydrate metabolic process"/>
    <property type="evidence" value="ECO:0007669"/>
    <property type="project" value="UniProtKB-UniRule"/>
</dbReference>
<keyword evidence="5" id="KW-0326">Glycosidase</keyword>
<reference evidence="5 6" key="1">
    <citation type="submission" date="2017-08" db="EMBL/GenBank/DDBJ databases">
        <title>The whole genome shortgun sequences of strain Leeuwenhoekiella nanhaiensis G18 from the South China Sea.</title>
        <authorList>
            <person name="Liu Q."/>
        </authorList>
    </citation>
    <scope>NUCLEOTIDE SEQUENCE [LARGE SCALE GENOMIC DNA]</scope>
    <source>
        <strain evidence="5 6">G18</strain>
    </source>
</reference>
<dbReference type="EC" id="2.4.1.281" evidence="4"/>
<dbReference type="Proteomes" id="UP000229433">
    <property type="component" value="Unassembled WGS sequence"/>
</dbReference>
<dbReference type="EMBL" id="NQXA01000001">
    <property type="protein sequence ID" value="PHQ30997.1"/>
    <property type="molecule type" value="Genomic_DNA"/>
</dbReference>
<name>A0A2G1VW39_9FLAO</name>
<evidence type="ECO:0000313" key="5">
    <source>
        <dbReference type="EMBL" id="PHQ30997.1"/>
    </source>
</evidence>
<evidence type="ECO:0000256" key="2">
    <source>
        <dbReference type="ARBA" id="ARBA00022679"/>
    </source>
</evidence>
<dbReference type="GO" id="GO:0016758">
    <property type="term" value="F:hexosyltransferase activity"/>
    <property type="evidence" value="ECO:0007669"/>
    <property type="project" value="UniProtKB-UniRule"/>
</dbReference>
<accession>A0A2G1VW39</accession>
<dbReference type="GO" id="GO:0016798">
    <property type="term" value="F:hydrolase activity, acting on glycosyl bonds"/>
    <property type="evidence" value="ECO:0007669"/>
    <property type="project" value="UniProtKB-KW"/>
</dbReference>
<protein>
    <recommendedName>
        <fullName evidence="4">4-O-beta-D-mannosyl-D-glucose phosphorylase</fullName>
        <shortName evidence="4">MGP</shortName>
        <shortName evidence="4">Mannosylglucose phosphorylase</shortName>
        <ecNumber evidence="4">2.4.1.281</ecNumber>
    </recommendedName>
</protein>
<dbReference type="InterPro" id="IPR028583">
    <property type="entry name" value="Man_Glc_phosphorylase"/>
</dbReference>
<keyword evidence="4" id="KW-0119">Carbohydrate metabolism</keyword>
<evidence type="ECO:0000256" key="1">
    <source>
        <dbReference type="ARBA" id="ARBA00022676"/>
    </source>
</evidence>
<dbReference type="Gene3D" id="2.115.10.20">
    <property type="entry name" value="Glycosyl hydrolase domain, family 43"/>
    <property type="match status" value="1"/>
</dbReference>
<keyword evidence="2 4" id="KW-0808">Transferase</keyword>
<sequence length="401" mass="45503">MSITENKKPKTKKIPNYDHLVSDFQTFLAQKNYPEDQSNGIYKRYVNPVLTHKHAPLEWRYDFNPETNPFGMERIGINATFNPGAIKWNGQYILAVRVEGNDRKSFFALAESNNGVDNFKFWDKPIALPQTNEPDTNVYDMRLTKHEDGWIYGIFCTERKDKSKPLDTTAAVANAGIVRTKDLKNWERLPDLISNSGQQRNVVMHPEFINGNYALYTRPQDGFIEVGKGGGIGLGYIKDMKNPVLEGEKIINRKAYHTIYELKNGLGPAPIKTKEGWLHLAHGVRNTAGGLRYTLYLFMTALDSIEQVIYQPAGYFMAPDYKETVGDVPNVLFGNGWILDDDGRILIYYASSDTRSHVAVSSIDRLIDYVKNTPQDTFTSSGSVQNILAQIERNKIFKDAE</sequence>
<organism evidence="5 6">
    <name type="scientific">Leeuwenhoekiella nanhaiensis</name>
    <dbReference type="NCBI Taxonomy" id="1655491"/>
    <lineage>
        <taxon>Bacteria</taxon>
        <taxon>Pseudomonadati</taxon>
        <taxon>Bacteroidota</taxon>
        <taxon>Flavobacteriia</taxon>
        <taxon>Flavobacteriales</taxon>
        <taxon>Flavobacteriaceae</taxon>
        <taxon>Leeuwenhoekiella</taxon>
    </lineage>
</organism>
<dbReference type="PANTHER" id="PTHR34106">
    <property type="entry name" value="GLYCOSIDASE"/>
    <property type="match status" value="1"/>
</dbReference>
<dbReference type="SUPFAM" id="SSF75005">
    <property type="entry name" value="Arabinanase/levansucrase/invertase"/>
    <property type="match status" value="1"/>
</dbReference>
<dbReference type="InterPro" id="IPR023296">
    <property type="entry name" value="Glyco_hydro_beta-prop_sf"/>
</dbReference>
<dbReference type="PIRSF" id="PIRSF016202">
    <property type="entry name" value="PH1107"/>
    <property type="match status" value="1"/>
</dbReference>
<dbReference type="GO" id="GO:0071555">
    <property type="term" value="P:cell wall organization"/>
    <property type="evidence" value="ECO:0007669"/>
    <property type="project" value="UniProtKB-KW"/>
</dbReference>
<dbReference type="HAMAP" id="MF_00928">
    <property type="entry name" value="Man_Glc_phosphorylase"/>
    <property type="match status" value="1"/>
</dbReference>
<evidence type="ECO:0000256" key="3">
    <source>
        <dbReference type="ARBA" id="ARBA00024356"/>
    </source>
</evidence>
<dbReference type="AlphaFoldDB" id="A0A2G1VW39"/>
<comment type="similarity">
    <text evidence="3 4">Belongs to the glycosyl hydrolase 130 family.</text>
</comment>
<dbReference type="RefSeq" id="WP_099644536.1">
    <property type="nucleotide sequence ID" value="NZ_KZ319287.1"/>
</dbReference>
<comment type="caution">
    <text evidence="5">The sequence shown here is derived from an EMBL/GenBank/DDBJ whole genome shotgun (WGS) entry which is preliminary data.</text>
</comment>
<keyword evidence="5" id="KW-0378">Hydrolase</keyword>
<evidence type="ECO:0000256" key="4">
    <source>
        <dbReference type="HAMAP-Rule" id="MF_00928"/>
    </source>
</evidence>
<keyword evidence="4" id="KW-0961">Cell wall biogenesis/degradation</keyword>
<dbReference type="InterPro" id="IPR007184">
    <property type="entry name" value="Mannoside_phosphorylase"/>
</dbReference>
<proteinExistence type="inferred from homology"/>
<keyword evidence="1 4" id="KW-0328">Glycosyltransferase</keyword>
<comment type="catalytic activity">
    <reaction evidence="4">
        <text>beta-D-mannosyl-(1-&gt;4)-D-glucose + phosphate = alpha-D-mannose 1-phosphate + D-glucose</text>
        <dbReference type="Rhea" id="RHEA:32531"/>
        <dbReference type="ChEBI" id="CHEBI:4167"/>
        <dbReference type="ChEBI" id="CHEBI:43474"/>
        <dbReference type="ChEBI" id="CHEBI:58409"/>
        <dbReference type="ChEBI" id="CHEBI:64351"/>
        <dbReference type="EC" id="2.4.1.281"/>
    </reaction>
</comment>
<dbReference type="PANTHER" id="PTHR34106:SF1">
    <property type="entry name" value="1,4-BETA-MANNOSYL-N-ACETYLGLUCOSAMINE PHOSPHORYLASE"/>
    <property type="match status" value="1"/>
</dbReference>
<gene>
    <name evidence="5" type="ORF">CJ305_01880</name>
</gene>
<comment type="function">
    <text evidence="4">Converts 4-O-beta-D-mannopyranosyl-D-glucopyranose (Man-Glc) to mannose 1-phosphate (Man1P) and glucose.</text>
</comment>
<dbReference type="Pfam" id="PF04041">
    <property type="entry name" value="Glyco_hydro_130"/>
    <property type="match status" value="1"/>
</dbReference>